<evidence type="ECO:0000256" key="4">
    <source>
        <dbReference type="ARBA" id="ARBA00022777"/>
    </source>
</evidence>
<dbReference type="EMBL" id="CP020772">
    <property type="protein sequence ID" value="ARI78763.1"/>
    <property type="molecule type" value="Genomic_DNA"/>
</dbReference>
<evidence type="ECO:0000256" key="1">
    <source>
        <dbReference type="ARBA" id="ARBA00022527"/>
    </source>
</evidence>
<dbReference type="GO" id="GO:0005524">
    <property type="term" value="F:ATP binding"/>
    <property type="evidence" value="ECO:0007669"/>
    <property type="project" value="InterPro"/>
</dbReference>
<dbReference type="InterPro" id="IPR005177">
    <property type="entry name" value="Kinase-pyrophosphorylase"/>
</dbReference>
<dbReference type="Proteomes" id="UP000192527">
    <property type="component" value="Chromosome"/>
</dbReference>
<feature type="binding site" evidence="5">
    <location>
        <begin position="150"/>
        <end position="157"/>
    </location>
    <ligand>
        <name>ADP</name>
        <dbReference type="ChEBI" id="CHEBI:456216"/>
    </ligand>
</feature>
<dbReference type="EC" id="2.7.11.32" evidence="5"/>
<keyword evidence="4 5" id="KW-0418">Kinase</keyword>
<keyword evidence="3 5" id="KW-0547">Nucleotide-binding</keyword>
<comment type="catalytic activity">
    <reaction evidence="5">
        <text>N(tele)-phospho-L-histidyl/O-phospho-L-threonyl-[pyruvate, phosphate dikinase] + phosphate + H(+) = N(tele)-phospho-L-histidyl/L-threonyl-[pyruvate, phosphate dikinase] + diphosphate</text>
        <dbReference type="Rhea" id="RHEA:43696"/>
        <dbReference type="Rhea" id="RHEA-COMP:10650"/>
        <dbReference type="Rhea" id="RHEA-COMP:10651"/>
        <dbReference type="ChEBI" id="CHEBI:15378"/>
        <dbReference type="ChEBI" id="CHEBI:30013"/>
        <dbReference type="ChEBI" id="CHEBI:33019"/>
        <dbReference type="ChEBI" id="CHEBI:43474"/>
        <dbReference type="ChEBI" id="CHEBI:61977"/>
        <dbReference type="ChEBI" id="CHEBI:83586"/>
        <dbReference type="EC" id="2.7.4.27"/>
    </reaction>
</comment>
<name>A0A1W5ZZP6_9BACI</name>
<gene>
    <name evidence="6" type="ORF">HM131_18795</name>
</gene>
<dbReference type="AlphaFoldDB" id="A0A1W5ZZP6"/>
<dbReference type="STRING" id="402384.HM131_18795"/>
<organism evidence="6 7">
    <name type="scientific">Halobacillus mangrovi</name>
    <dbReference type="NCBI Taxonomy" id="402384"/>
    <lineage>
        <taxon>Bacteria</taxon>
        <taxon>Bacillati</taxon>
        <taxon>Bacillota</taxon>
        <taxon>Bacilli</taxon>
        <taxon>Bacillales</taxon>
        <taxon>Bacillaceae</taxon>
        <taxon>Halobacillus</taxon>
    </lineage>
</organism>
<dbReference type="GO" id="GO:0016776">
    <property type="term" value="F:phosphotransferase activity, phosphate group as acceptor"/>
    <property type="evidence" value="ECO:0007669"/>
    <property type="project" value="UniProtKB-UniRule"/>
</dbReference>
<proteinExistence type="inferred from homology"/>
<comment type="catalytic activity">
    <reaction evidence="5">
        <text>N(tele)-phospho-L-histidyl/L-threonyl-[pyruvate, phosphate dikinase] + ADP = N(tele)-phospho-L-histidyl/O-phospho-L-threonyl-[pyruvate, phosphate dikinase] + AMP + H(+)</text>
        <dbReference type="Rhea" id="RHEA:43692"/>
        <dbReference type="Rhea" id="RHEA-COMP:10650"/>
        <dbReference type="Rhea" id="RHEA-COMP:10651"/>
        <dbReference type="ChEBI" id="CHEBI:15378"/>
        <dbReference type="ChEBI" id="CHEBI:30013"/>
        <dbReference type="ChEBI" id="CHEBI:61977"/>
        <dbReference type="ChEBI" id="CHEBI:83586"/>
        <dbReference type="ChEBI" id="CHEBI:456215"/>
        <dbReference type="ChEBI" id="CHEBI:456216"/>
        <dbReference type="EC" id="2.7.11.32"/>
    </reaction>
</comment>
<reference evidence="6 7" key="1">
    <citation type="submission" date="2017-04" db="EMBL/GenBank/DDBJ databases">
        <title>The whole genome sequencing and assembly of Halobacillus mangrovi strain.</title>
        <authorList>
            <person name="Lee S.-J."/>
            <person name="Park M.-K."/>
            <person name="Kim J.-Y."/>
            <person name="Lee Y.-J."/>
            <person name="Yi H."/>
            <person name="Bahn Y.-S."/>
            <person name="Kim J.F."/>
            <person name="Lee D.-W."/>
        </authorList>
    </citation>
    <scope>NUCLEOTIDE SEQUENCE [LARGE SCALE GENOMIC DNA]</scope>
    <source>
        <strain evidence="6 7">KTB 131</strain>
    </source>
</reference>
<keyword evidence="6" id="KW-0670">Pyruvate</keyword>
<sequence>MTQKETVYVVSDSVGETAELMVKAVASQFFGQEVQIKHFSYVEDKQDINNVITVSKYSHSIIAYTIVLQDLKQYLDDRAEEEGILAVDLMYPLMDAFTQKFNMQPNREPGQMRKLDENYFKRVEAIEFAVKYDDGQEVRGLKQADIVLIGVSRTSKTPLSMYLANKQFKVANVPLIPEIPPPEELFKIPRKKCIGLIISPEKLNDIRRERLKSLGLTNSANYASLDRIFEELTCAENIMKKIGCPIIDVSNKAIEETADIILAMFNKRGSFA</sequence>
<dbReference type="GO" id="GO:0004674">
    <property type="term" value="F:protein serine/threonine kinase activity"/>
    <property type="evidence" value="ECO:0007669"/>
    <property type="project" value="UniProtKB-UniRule"/>
</dbReference>
<comment type="similarity">
    <text evidence="5">Belongs to the pyruvate, phosphate/water dikinase regulatory protein family. PDRP subfamily.</text>
</comment>
<dbReference type="EC" id="2.7.4.27" evidence="5"/>
<dbReference type="PANTHER" id="PTHR31756:SF3">
    <property type="entry name" value="PYRUVATE, PHOSPHATE DIKINASE REGULATORY PROTEIN 1, CHLOROPLASTIC"/>
    <property type="match status" value="1"/>
</dbReference>
<dbReference type="HAMAP" id="MF_00921">
    <property type="entry name" value="PDRP"/>
    <property type="match status" value="1"/>
</dbReference>
<evidence type="ECO:0000313" key="6">
    <source>
        <dbReference type="EMBL" id="ARI78763.1"/>
    </source>
</evidence>
<accession>A0A1W5ZZP6</accession>
<dbReference type="Pfam" id="PF03618">
    <property type="entry name" value="Kinase-PPPase"/>
    <property type="match status" value="1"/>
</dbReference>
<evidence type="ECO:0000313" key="7">
    <source>
        <dbReference type="Proteomes" id="UP000192527"/>
    </source>
</evidence>
<keyword evidence="2 5" id="KW-0808">Transferase</keyword>
<dbReference type="GO" id="GO:0043531">
    <property type="term" value="F:ADP binding"/>
    <property type="evidence" value="ECO:0007669"/>
    <property type="project" value="UniProtKB-UniRule"/>
</dbReference>
<evidence type="ECO:0000256" key="3">
    <source>
        <dbReference type="ARBA" id="ARBA00022741"/>
    </source>
</evidence>
<dbReference type="KEGG" id="hmn:HM131_18795"/>
<keyword evidence="1 5" id="KW-0723">Serine/threonine-protein kinase</keyword>
<dbReference type="PANTHER" id="PTHR31756">
    <property type="entry name" value="PYRUVATE, PHOSPHATE DIKINASE REGULATORY PROTEIN 1, CHLOROPLASTIC"/>
    <property type="match status" value="1"/>
</dbReference>
<dbReference type="NCBIfam" id="NF003742">
    <property type="entry name" value="PRK05339.1"/>
    <property type="match status" value="1"/>
</dbReference>
<comment type="function">
    <text evidence="5">Bifunctional serine/threonine kinase and phosphorylase involved in the regulation of the pyruvate, phosphate dikinase (PPDK) by catalyzing its phosphorylation/dephosphorylation.</text>
</comment>
<evidence type="ECO:0000256" key="5">
    <source>
        <dbReference type="HAMAP-Rule" id="MF_00921"/>
    </source>
</evidence>
<protein>
    <recommendedName>
        <fullName evidence="5">Putative pyruvate, phosphate dikinase regulatory protein</fullName>
        <shortName evidence="5">PPDK regulatory protein</shortName>
        <ecNumber evidence="5">2.7.11.32</ecNumber>
        <ecNumber evidence="5">2.7.4.27</ecNumber>
    </recommendedName>
</protein>
<keyword evidence="7" id="KW-1185">Reference proteome</keyword>
<dbReference type="OrthoDB" id="9782201at2"/>
<evidence type="ECO:0000256" key="2">
    <source>
        <dbReference type="ARBA" id="ARBA00022679"/>
    </source>
</evidence>
<dbReference type="RefSeq" id="WP_085031222.1">
    <property type="nucleotide sequence ID" value="NZ_CP020772.1"/>
</dbReference>
<dbReference type="InterPro" id="IPR026565">
    <property type="entry name" value="PPDK_reg"/>
</dbReference>